<accession>A0A369XUN7</accession>
<dbReference type="GO" id="GO:0030976">
    <property type="term" value="F:thiamine pyrophosphate binding"/>
    <property type="evidence" value="ECO:0007669"/>
    <property type="project" value="InterPro"/>
</dbReference>
<feature type="domain" description="Thiamine pyrophosphate enzyme N-terminal TPP-binding" evidence="5">
    <location>
        <begin position="36"/>
        <end position="145"/>
    </location>
</feature>
<proteinExistence type="inferred from homology"/>
<dbReference type="InterPro" id="IPR029061">
    <property type="entry name" value="THDP-binding"/>
</dbReference>
<dbReference type="GO" id="GO:0050660">
    <property type="term" value="F:flavin adenine dinucleotide binding"/>
    <property type="evidence" value="ECO:0007669"/>
    <property type="project" value="TreeGrafter"/>
</dbReference>
<evidence type="ECO:0000313" key="6">
    <source>
        <dbReference type="EMBL" id="RDE52119.1"/>
    </source>
</evidence>
<comment type="similarity">
    <text evidence="2">Belongs to the TPP enzyme family.</text>
</comment>
<dbReference type="CDD" id="cd00568">
    <property type="entry name" value="TPP_enzymes"/>
    <property type="match status" value="1"/>
</dbReference>
<evidence type="ECO:0000256" key="3">
    <source>
        <dbReference type="ARBA" id="ARBA00023052"/>
    </source>
</evidence>
<evidence type="ECO:0000313" key="7">
    <source>
        <dbReference type="Proteomes" id="UP000253831"/>
    </source>
</evidence>
<evidence type="ECO:0000256" key="2">
    <source>
        <dbReference type="ARBA" id="ARBA00007812"/>
    </source>
</evidence>
<dbReference type="PANTHER" id="PTHR18968">
    <property type="entry name" value="THIAMINE PYROPHOSPHATE ENZYMES"/>
    <property type="match status" value="1"/>
</dbReference>
<sequence>MACPAWCLFGPCQSHLQHIAAPRRRLVGDALEQTTLSGLLLEHIESLGSNTIFLVPGANISSFVSQVQSRKTIDLVIANHELAAGFMAIGYAKATGKPGIACSIGSVGIAYMIGAAATAAAEQIPLLFVSGNIPRDSWGKGFFQDGSPQGTNDVALLEQAIGCSCTCSDAGMIDDLLALITERLRSKRPAHIQLTIDVQSAFCGERRRNGSTVPRNQAGLRSLPPTADLHKKTLVLIGHEAADGIDPLLLQRALARHAFGVVTDIKSRGVLDECCANSLGYVGFNSSRSALSALAVDHPLAADQLVQIGFPTTMYARYAGHFMPSTTIDAGAVNAWLQELVDGNGGSSPGYADTNMQWLRELRELSSYSPILREIEGRLLYSQIVNACQRLLPADTIYCLDSGQIRRAGNMMIKARNRQTIIQSDTLSPMGMGICAAIGAKAALPDRPVVALFGDGSMRMHGMELATAQRYRLPIIFILCDNQCLASTPGNDALKKLSSVRWDNFAGAFGVKTYLSVDDEAFTRNLLVAMTSPEPTLLWTRVPDLLDDEVNIVASASDKTWLNRFQKGQRS</sequence>
<dbReference type="EMBL" id="QPGA01000002">
    <property type="protein sequence ID" value="RDE52119.1"/>
    <property type="molecule type" value="Genomic_DNA"/>
</dbReference>
<dbReference type="InterPro" id="IPR012001">
    <property type="entry name" value="Thiamin_PyroP_enz_TPP-bd_dom"/>
</dbReference>
<dbReference type="Pfam" id="PF02776">
    <property type="entry name" value="TPP_enzyme_N"/>
    <property type="match status" value="1"/>
</dbReference>
<dbReference type="GO" id="GO:0000287">
    <property type="term" value="F:magnesium ion binding"/>
    <property type="evidence" value="ECO:0007669"/>
    <property type="project" value="InterPro"/>
</dbReference>
<protein>
    <submittedName>
        <fullName evidence="6">Thiamine pyrophosphate-binding protein</fullName>
    </submittedName>
</protein>
<evidence type="ECO:0000256" key="1">
    <source>
        <dbReference type="ARBA" id="ARBA00001964"/>
    </source>
</evidence>
<dbReference type="InterPro" id="IPR000399">
    <property type="entry name" value="TPP-bd_CS"/>
</dbReference>
<keyword evidence="3" id="KW-0786">Thiamine pyrophosphate</keyword>
<feature type="domain" description="Thiamine pyrophosphate enzyme TPP-binding" evidence="4">
    <location>
        <begin position="401"/>
        <end position="537"/>
    </location>
</feature>
<name>A0A369XUN7_9PROT</name>
<dbReference type="SUPFAM" id="SSF52518">
    <property type="entry name" value="Thiamin diphosphate-binding fold (THDP-binding)"/>
    <property type="match status" value="2"/>
</dbReference>
<dbReference type="PANTHER" id="PTHR18968:SF13">
    <property type="entry name" value="ACETOLACTATE SYNTHASE CATALYTIC SUBUNIT, MITOCHONDRIAL"/>
    <property type="match status" value="1"/>
</dbReference>
<dbReference type="Pfam" id="PF02775">
    <property type="entry name" value="TPP_enzyme_C"/>
    <property type="match status" value="1"/>
</dbReference>
<dbReference type="GO" id="GO:0003984">
    <property type="term" value="F:acetolactate synthase activity"/>
    <property type="evidence" value="ECO:0007669"/>
    <property type="project" value="TreeGrafter"/>
</dbReference>
<comment type="caution">
    <text evidence="6">The sequence shown here is derived from an EMBL/GenBank/DDBJ whole genome shotgun (WGS) entry which is preliminary data.</text>
</comment>
<dbReference type="InterPro" id="IPR045229">
    <property type="entry name" value="TPP_enz"/>
</dbReference>
<dbReference type="InterPro" id="IPR011766">
    <property type="entry name" value="TPP_enzyme_TPP-bd"/>
</dbReference>
<organism evidence="6 7">
    <name type="scientific">Candidatus Accumulibacter meliphilus</name>
    <dbReference type="NCBI Taxonomy" id="2211374"/>
    <lineage>
        <taxon>Bacteria</taxon>
        <taxon>Pseudomonadati</taxon>
        <taxon>Pseudomonadota</taxon>
        <taxon>Betaproteobacteria</taxon>
        <taxon>Candidatus Accumulibacter</taxon>
    </lineage>
</organism>
<reference evidence="6 7" key="1">
    <citation type="submission" date="2018-05" db="EMBL/GenBank/DDBJ databases">
        <title>Integrated omic analyses show evidence that a Ca. Accumulibacter phosphatis strain performs denitrification under micro-aerobic conditions.</title>
        <authorList>
            <person name="Camejo P.Y."/>
            <person name="Katherine M.D."/>
            <person name="Daniel N.R."/>
        </authorList>
    </citation>
    <scope>NUCLEOTIDE SEQUENCE [LARGE SCALE GENOMIC DNA]</scope>
    <source>
        <strain evidence="6">UW-LDO-IC</strain>
    </source>
</reference>
<dbReference type="GO" id="GO:0009099">
    <property type="term" value="P:L-valine biosynthetic process"/>
    <property type="evidence" value="ECO:0007669"/>
    <property type="project" value="TreeGrafter"/>
</dbReference>
<gene>
    <name evidence="6" type="ORF">DVS81_02490</name>
</gene>
<dbReference type="Gene3D" id="3.40.50.970">
    <property type="match status" value="2"/>
</dbReference>
<dbReference type="Proteomes" id="UP000253831">
    <property type="component" value="Unassembled WGS sequence"/>
</dbReference>
<dbReference type="CDD" id="cd07035">
    <property type="entry name" value="TPP_PYR_POX_like"/>
    <property type="match status" value="1"/>
</dbReference>
<dbReference type="GO" id="GO:0009097">
    <property type="term" value="P:isoleucine biosynthetic process"/>
    <property type="evidence" value="ECO:0007669"/>
    <property type="project" value="TreeGrafter"/>
</dbReference>
<dbReference type="GO" id="GO:0005948">
    <property type="term" value="C:acetolactate synthase complex"/>
    <property type="evidence" value="ECO:0007669"/>
    <property type="project" value="TreeGrafter"/>
</dbReference>
<dbReference type="AlphaFoldDB" id="A0A369XUN7"/>
<dbReference type="PROSITE" id="PS00187">
    <property type="entry name" value="TPP_ENZYMES"/>
    <property type="match status" value="1"/>
</dbReference>
<evidence type="ECO:0000259" key="4">
    <source>
        <dbReference type="Pfam" id="PF02775"/>
    </source>
</evidence>
<comment type="cofactor">
    <cofactor evidence="1">
        <name>thiamine diphosphate</name>
        <dbReference type="ChEBI" id="CHEBI:58937"/>
    </cofactor>
</comment>
<evidence type="ECO:0000259" key="5">
    <source>
        <dbReference type="Pfam" id="PF02776"/>
    </source>
</evidence>